<reference evidence="6" key="1">
    <citation type="submission" date="2020-07" db="EMBL/GenBank/DDBJ databases">
        <title>The High-quality genome of the commercially important snow crab, Chionoecetes opilio.</title>
        <authorList>
            <person name="Jeong J.-H."/>
            <person name="Ryu S."/>
        </authorList>
    </citation>
    <scope>NUCLEOTIDE SEQUENCE</scope>
    <source>
        <strain evidence="6">MADBK_172401_WGS</strain>
        <tissue evidence="6">Digestive gland</tissue>
    </source>
</reference>
<evidence type="ECO:0000259" key="5">
    <source>
        <dbReference type="PROSITE" id="PS51910"/>
    </source>
</evidence>
<dbReference type="SUPFAM" id="SSF51445">
    <property type="entry name" value="(Trans)glycosidases"/>
    <property type="match status" value="1"/>
</dbReference>
<dbReference type="GO" id="GO:0005576">
    <property type="term" value="C:extracellular region"/>
    <property type="evidence" value="ECO:0007669"/>
    <property type="project" value="TreeGrafter"/>
</dbReference>
<gene>
    <name evidence="6" type="primary">CHIA_1</name>
    <name evidence="6" type="ORF">GWK47_039221</name>
</gene>
<dbReference type="InterPro" id="IPR001223">
    <property type="entry name" value="Glyco_hydro18_cat"/>
</dbReference>
<keyword evidence="2 3" id="KW-0326">Glycosidase</keyword>
<organism evidence="6 7">
    <name type="scientific">Chionoecetes opilio</name>
    <name type="common">Atlantic snow crab</name>
    <name type="synonym">Cancer opilio</name>
    <dbReference type="NCBI Taxonomy" id="41210"/>
    <lineage>
        <taxon>Eukaryota</taxon>
        <taxon>Metazoa</taxon>
        <taxon>Ecdysozoa</taxon>
        <taxon>Arthropoda</taxon>
        <taxon>Crustacea</taxon>
        <taxon>Multicrustacea</taxon>
        <taxon>Malacostraca</taxon>
        <taxon>Eumalacostraca</taxon>
        <taxon>Eucarida</taxon>
        <taxon>Decapoda</taxon>
        <taxon>Pleocyemata</taxon>
        <taxon>Brachyura</taxon>
        <taxon>Eubrachyura</taxon>
        <taxon>Majoidea</taxon>
        <taxon>Majidae</taxon>
        <taxon>Chionoecetes</taxon>
    </lineage>
</organism>
<dbReference type="Gene3D" id="3.20.20.80">
    <property type="entry name" value="Glycosidases"/>
    <property type="match status" value="1"/>
</dbReference>
<dbReference type="SMART" id="SM00636">
    <property type="entry name" value="Glyco_18"/>
    <property type="match status" value="1"/>
</dbReference>
<dbReference type="Proteomes" id="UP000770661">
    <property type="component" value="Unassembled WGS sequence"/>
</dbReference>
<keyword evidence="1 3" id="KW-0378">Hydrolase</keyword>
<evidence type="ECO:0000256" key="1">
    <source>
        <dbReference type="ARBA" id="ARBA00022801"/>
    </source>
</evidence>
<evidence type="ECO:0000256" key="4">
    <source>
        <dbReference type="RuleBase" id="RU004453"/>
    </source>
</evidence>
<dbReference type="InterPro" id="IPR050314">
    <property type="entry name" value="Glycosyl_Hydrlase_18"/>
</dbReference>
<keyword evidence="7" id="KW-1185">Reference proteome</keyword>
<dbReference type="PROSITE" id="PS01095">
    <property type="entry name" value="GH18_1"/>
    <property type="match status" value="1"/>
</dbReference>
<sequence>MQMAADPAKRKTFIESSITRMLMHGFDGFDVDWEYPSNRGGVPEDKENFITLMRELREEFDKFSPPLLLTSAVAAGKSTIDTAYDVIRLVPLLDKWHIMAYDYHGAWETFTHHQAPLCGYFADEEEFLTFSVVSGGIHFNCS</sequence>
<dbReference type="InterPro" id="IPR017853">
    <property type="entry name" value="GH"/>
</dbReference>
<dbReference type="AlphaFoldDB" id="A0A8J4YR66"/>
<dbReference type="InterPro" id="IPR001579">
    <property type="entry name" value="Glyco_hydro_18_chit_AS"/>
</dbReference>
<dbReference type="PANTHER" id="PTHR11177:SF360">
    <property type="entry name" value="CHITINASE 4-RELATED"/>
    <property type="match status" value="1"/>
</dbReference>
<dbReference type="GO" id="GO:0008061">
    <property type="term" value="F:chitin binding"/>
    <property type="evidence" value="ECO:0007669"/>
    <property type="project" value="InterPro"/>
</dbReference>
<comment type="caution">
    <text evidence="6">The sequence shown here is derived from an EMBL/GenBank/DDBJ whole genome shotgun (WGS) entry which is preliminary data.</text>
</comment>
<evidence type="ECO:0000313" key="7">
    <source>
        <dbReference type="Proteomes" id="UP000770661"/>
    </source>
</evidence>
<accession>A0A8J4YR66</accession>
<comment type="similarity">
    <text evidence="4">Belongs to the glycosyl hydrolase 18 family.</text>
</comment>
<feature type="domain" description="GH18" evidence="5">
    <location>
        <begin position="1"/>
        <end position="142"/>
    </location>
</feature>
<evidence type="ECO:0000256" key="2">
    <source>
        <dbReference type="ARBA" id="ARBA00023295"/>
    </source>
</evidence>
<dbReference type="PANTHER" id="PTHR11177">
    <property type="entry name" value="CHITINASE"/>
    <property type="match status" value="1"/>
</dbReference>
<dbReference type="GO" id="GO:0004568">
    <property type="term" value="F:chitinase activity"/>
    <property type="evidence" value="ECO:0007669"/>
    <property type="project" value="TreeGrafter"/>
</dbReference>
<evidence type="ECO:0000313" key="6">
    <source>
        <dbReference type="EMBL" id="KAG0725120.1"/>
    </source>
</evidence>
<dbReference type="OrthoDB" id="6369165at2759"/>
<dbReference type="GO" id="GO:0006032">
    <property type="term" value="P:chitin catabolic process"/>
    <property type="evidence" value="ECO:0007669"/>
    <property type="project" value="TreeGrafter"/>
</dbReference>
<proteinExistence type="inferred from homology"/>
<protein>
    <submittedName>
        <fullName evidence="6">Acidic mammalian chitinase</fullName>
    </submittedName>
</protein>
<dbReference type="PROSITE" id="PS51910">
    <property type="entry name" value="GH18_2"/>
    <property type="match status" value="1"/>
</dbReference>
<dbReference type="Pfam" id="PF00704">
    <property type="entry name" value="Glyco_hydro_18"/>
    <property type="match status" value="1"/>
</dbReference>
<evidence type="ECO:0000256" key="3">
    <source>
        <dbReference type="RuleBase" id="RU000489"/>
    </source>
</evidence>
<dbReference type="InterPro" id="IPR011583">
    <property type="entry name" value="Chitinase_II/V-like_cat"/>
</dbReference>
<dbReference type="EMBL" id="JACEEZ010005988">
    <property type="protein sequence ID" value="KAG0725120.1"/>
    <property type="molecule type" value="Genomic_DNA"/>
</dbReference>
<name>A0A8J4YR66_CHIOP</name>
<dbReference type="GO" id="GO:0005975">
    <property type="term" value="P:carbohydrate metabolic process"/>
    <property type="evidence" value="ECO:0007669"/>
    <property type="project" value="InterPro"/>
</dbReference>